<feature type="transmembrane region" description="Helical" evidence="7">
    <location>
        <begin position="7"/>
        <end position="27"/>
    </location>
</feature>
<dbReference type="eggNOG" id="COG1863">
    <property type="taxonomic scope" value="Bacteria"/>
</dbReference>
<evidence type="ECO:0000256" key="4">
    <source>
        <dbReference type="ARBA" id="ARBA00022692"/>
    </source>
</evidence>
<keyword evidence="4 7" id="KW-0812">Transmembrane</keyword>
<dbReference type="GO" id="GO:0008324">
    <property type="term" value="F:monoatomic cation transmembrane transporter activity"/>
    <property type="evidence" value="ECO:0007669"/>
    <property type="project" value="InterPro"/>
</dbReference>
<dbReference type="RefSeq" id="WP_037026883.1">
    <property type="nucleotide sequence ID" value="NZ_CCSF01000001.1"/>
</dbReference>
<reference evidence="8 9" key="1">
    <citation type="submission" date="2014-07" db="EMBL/GenBank/DDBJ databases">
        <authorList>
            <person name="Urmite Genomes Urmite Genomes"/>
        </authorList>
    </citation>
    <scope>NUCLEOTIDE SEQUENCE [LARGE SCALE GENOMIC DNA]</scope>
    <source>
        <strain evidence="8 9">20_BN</strain>
    </source>
</reference>
<evidence type="ECO:0000256" key="3">
    <source>
        <dbReference type="ARBA" id="ARBA00022475"/>
    </source>
</evidence>
<evidence type="ECO:0000313" key="8">
    <source>
        <dbReference type="EMBL" id="CDZ95114.1"/>
    </source>
</evidence>
<accession>A0A078LVA2</accession>
<keyword evidence="6 7" id="KW-0472">Membrane</keyword>
<dbReference type="Pfam" id="PF01899">
    <property type="entry name" value="MNHE"/>
    <property type="match status" value="1"/>
</dbReference>
<sequence>MNQVTRVRVVADGLYWAALYATLWLVFAQGRGWVAGSLAVSLAVTLSLWLRLRPLRLRLLALPGFLAFFFQHMFIGAWDVARRALLPGATLQPAWHSYSVELASPRARLLLASLIGLLPGTLVARIEGDQLCMHILDERLAWRPTVIELERHLQQLLGGDSR</sequence>
<evidence type="ECO:0000256" key="5">
    <source>
        <dbReference type="ARBA" id="ARBA00022989"/>
    </source>
</evidence>
<protein>
    <submittedName>
        <fullName evidence="8">Putative monovalent cation/H+ antiporter subunit E</fullName>
    </submittedName>
</protein>
<keyword evidence="5 7" id="KW-1133">Transmembrane helix</keyword>
<dbReference type="PANTHER" id="PTHR34584">
    <property type="entry name" value="NA(+)/H(+) ANTIPORTER SUBUNIT E1"/>
    <property type="match status" value="1"/>
</dbReference>
<organism evidence="8 9">
    <name type="scientific">Pseudomonas saudiphocaensis</name>
    <dbReference type="NCBI Taxonomy" id="1499686"/>
    <lineage>
        <taxon>Bacteria</taxon>
        <taxon>Pseudomonadati</taxon>
        <taxon>Pseudomonadota</taxon>
        <taxon>Gammaproteobacteria</taxon>
        <taxon>Pseudomonadales</taxon>
        <taxon>Pseudomonadaceae</taxon>
        <taxon>Pseudomonas</taxon>
    </lineage>
</organism>
<feature type="transmembrane region" description="Helical" evidence="7">
    <location>
        <begin position="59"/>
        <end position="78"/>
    </location>
</feature>
<dbReference type="HOGENOM" id="CLU_086615_1_0_6"/>
<evidence type="ECO:0000256" key="2">
    <source>
        <dbReference type="ARBA" id="ARBA00006228"/>
    </source>
</evidence>
<dbReference type="EMBL" id="CCSF01000001">
    <property type="protein sequence ID" value="CDZ95114.1"/>
    <property type="molecule type" value="Genomic_DNA"/>
</dbReference>
<dbReference type="PANTHER" id="PTHR34584:SF1">
    <property type="entry name" value="NA(+)_H(+) ANTIPORTER SUBUNIT E1"/>
    <property type="match status" value="1"/>
</dbReference>
<comment type="subcellular location">
    <subcellularLocation>
        <location evidence="1">Cell membrane</location>
        <topology evidence="1">Multi-pass membrane protein</topology>
    </subcellularLocation>
</comment>
<dbReference type="OrthoDB" id="7852837at2"/>
<proteinExistence type="inferred from homology"/>
<dbReference type="InterPro" id="IPR002758">
    <property type="entry name" value="Cation_antiport_E"/>
</dbReference>
<gene>
    <name evidence="8" type="ORF">BN1079_02446</name>
</gene>
<keyword evidence="3" id="KW-1003">Cell membrane</keyword>
<dbReference type="STRING" id="1499686.BN1079_02446"/>
<evidence type="ECO:0000256" key="6">
    <source>
        <dbReference type="ARBA" id="ARBA00023136"/>
    </source>
</evidence>
<dbReference type="Proteomes" id="UP000053902">
    <property type="component" value="Unassembled WGS sequence"/>
</dbReference>
<comment type="similarity">
    <text evidence="2">Belongs to the CPA3 antiporters (TC 2.A.63) subunit E family.</text>
</comment>
<dbReference type="GO" id="GO:0005886">
    <property type="term" value="C:plasma membrane"/>
    <property type="evidence" value="ECO:0007669"/>
    <property type="project" value="UniProtKB-SubCell"/>
</dbReference>
<evidence type="ECO:0000256" key="1">
    <source>
        <dbReference type="ARBA" id="ARBA00004651"/>
    </source>
</evidence>
<evidence type="ECO:0000256" key="7">
    <source>
        <dbReference type="SAM" id="Phobius"/>
    </source>
</evidence>
<keyword evidence="9" id="KW-1185">Reference proteome</keyword>
<feature type="transmembrane region" description="Helical" evidence="7">
    <location>
        <begin position="33"/>
        <end position="52"/>
    </location>
</feature>
<evidence type="ECO:0000313" key="9">
    <source>
        <dbReference type="Proteomes" id="UP000053902"/>
    </source>
</evidence>
<dbReference type="AlphaFoldDB" id="A0A078LVA2"/>
<name>A0A078LVA2_9PSED</name>